<protein>
    <submittedName>
        <fullName evidence="4">Alkaline-phosphatase-like protein</fullName>
    </submittedName>
</protein>
<keyword evidence="5" id="KW-1185">Reference proteome</keyword>
<evidence type="ECO:0000256" key="2">
    <source>
        <dbReference type="SAM" id="Phobius"/>
    </source>
</evidence>
<comment type="caution">
    <text evidence="4">The sequence shown here is derived from an EMBL/GenBank/DDBJ whole genome shotgun (WGS) entry which is preliminary data.</text>
</comment>
<evidence type="ECO:0000259" key="3">
    <source>
        <dbReference type="Pfam" id="PF00884"/>
    </source>
</evidence>
<feature type="transmembrane region" description="Helical" evidence="2">
    <location>
        <begin position="65"/>
        <end position="84"/>
    </location>
</feature>
<dbReference type="OrthoDB" id="96314at2759"/>
<gene>
    <name evidence="4" type="ORF">B0T10DRAFT_520512</name>
</gene>
<dbReference type="Pfam" id="PF00884">
    <property type="entry name" value="Sulfatase"/>
    <property type="match status" value="1"/>
</dbReference>
<evidence type="ECO:0000313" key="5">
    <source>
        <dbReference type="Proteomes" id="UP000777438"/>
    </source>
</evidence>
<reference evidence="4 5" key="1">
    <citation type="journal article" date="2021" name="Nat. Commun.">
        <title>Genetic determinants of endophytism in the Arabidopsis root mycobiome.</title>
        <authorList>
            <person name="Mesny F."/>
            <person name="Miyauchi S."/>
            <person name="Thiergart T."/>
            <person name="Pickel B."/>
            <person name="Atanasova L."/>
            <person name="Karlsson M."/>
            <person name="Huettel B."/>
            <person name="Barry K.W."/>
            <person name="Haridas S."/>
            <person name="Chen C."/>
            <person name="Bauer D."/>
            <person name="Andreopoulos W."/>
            <person name="Pangilinan J."/>
            <person name="LaButti K."/>
            <person name="Riley R."/>
            <person name="Lipzen A."/>
            <person name="Clum A."/>
            <person name="Drula E."/>
            <person name="Henrissat B."/>
            <person name="Kohler A."/>
            <person name="Grigoriev I.V."/>
            <person name="Martin F.M."/>
            <person name="Hacquard S."/>
        </authorList>
    </citation>
    <scope>NUCLEOTIDE SEQUENCE [LARGE SCALE GENOMIC DNA]</scope>
    <source>
        <strain evidence="4 5">MPI-CAGE-CH-0241</strain>
    </source>
</reference>
<dbReference type="InterPro" id="IPR017850">
    <property type="entry name" value="Alkaline_phosphatase_core_sf"/>
</dbReference>
<feature type="transmembrane region" description="Helical" evidence="2">
    <location>
        <begin position="116"/>
        <end position="137"/>
    </location>
</feature>
<feature type="compositionally biased region" description="Basic and acidic residues" evidence="1">
    <location>
        <begin position="193"/>
        <end position="203"/>
    </location>
</feature>
<accession>A0A9P8VX28</accession>
<dbReference type="SUPFAM" id="SSF53649">
    <property type="entry name" value="Alkaline phosphatase-like"/>
    <property type="match status" value="1"/>
</dbReference>
<feature type="domain" description="Sulfatase N-terminal" evidence="3">
    <location>
        <begin position="573"/>
        <end position="769"/>
    </location>
</feature>
<organism evidence="4 5">
    <name type="scientific">Thelonectria olida</name>
    <dbReference type="NCBI Taxonomy" id="1576542"/>
    <lineage>
        <taxon>Eukaryota</taxon>
        <taxon>Fungi</taxon>
        <taxon>Dikarya</taxon>
        <taxon>Ascomycota</taxon>
        <taxon>Pezizomycotina</taxon>
        <taxon>Sordariomycetes</taxon>
        <taxon>Hypocreomycetidae</taxon>
        <taxon>Hypocreales</taxon>
        <taxon>Nectriaceae</taxon>
        <taxon>Thelonectria</taxon>
    </lineage>
</organism>
<dbReference type="InterPro" id="IPR000917">
    <property type="entry name" value="Sulfatase_N"/>
</dbReference>
<evidence type="ECO:0000313" key="4">
    <source>
        <dbReference type="EMBL" id="KAH6877067.1"/>
    </source>
</evidence>
<keyword evidence="2" id="KW-0472">Membrane</keyword>
<feature type="transmembrane region" description="Helical" evidence="2">
    <location>
        <begin position="37"/>
        <end position="59"/>
    </location>
</feature>
<dbReference type="Proteomes" id="UP000777438">
    <property type="component" value="Unassembled WGS sequence"/>
</dbReference>
<dbReference type="PANTHER" id="PTHR43751:SF3">
    <property type="entry name" value="SULFATASE N-TERMINAL DOMAIN-CONTAINING PROTEIN"/>
    <property type="match status" value="1"/>
</dbReference>
<keyword evidence="2" id="KW-1133">Transmembrane helix</keyword>
<dbReference type="PANTHER" id="PTHR43751">
    <property type="entry name" value="SULFATASE"/>
    <property type="match status" value="1"/>
</dbReference>
<name>A0A9P8VX28_9HYPO</name>
<sequence length="906" mass="103686">MYLPSVSLIFSVFFVSVVSAKVVHLFLLASTVPVKDFLLYFPSFFLPDFLAICIGRIVLRPVRSWFTFLCAIIGVLITSIALFAGSAQLGFSIKTGAELEWHEAREFAADEDAIKLLLTGIWGVLACGSVILVIAWFSQNFVYRVTGDFLFGIYEVLAFGPRYFINIIKRRRGRHSARDVELDSDATLLSNDTESHDNNDGSESHMLIGNGEKPNAGARKRSCLSGFRWTMLIPSFSLVLKTALFAFCLTTSLVRPEEPYDHMSVTLPMHFLDIFRPEPDHCSEQRRIMKNTWPYPELLDNKNWEDPNGDYKGWAPGSKLADSYRQRRPDWLPDEPPRGFLRWDPRRFDKNVPNSHGATEEAWKDTCLGLQLKDPFYNPVDDPMKITNLDTEILQPLKSALDDGSVKIKNVVFVLMESLRQELFPIKQDSPIHQTILQANPEADRAKVNELLSRLTPNHQRIAGVDGNFRDAEGNAYTTEEQVWQDKAKDGFGGVNVVGGYSMASLSTKSFGSTHCGSWPMAVEKFDEADTDAYQPCITQILDLWNQNKANSSSEDFREWPWYPALMEAEVEKYDRQEIFDQKLGFKHIVCRKEIQDDWRFNKSDPLYKEVNYFGLPEPALKPHIREYITNATANNQRIWMSHFTSTTHHPWGTPEWFDNEEYMPTSGGNQWHSDFNKYLNTIRFHDSWLAELLDLFDELNISNETLVVFAGDHGQAFKEDYHKTGTYDIGHVSAFRVPIHFRHPNLPRIQYEANVTSISILPTILDLLINSGSLNKDDKHIASDLVQDYEGQSLIRPYKKSHNGRRAWNFHVINLGAGIMAVSSADTPFRLSLPVKKTFEYTFTNTEVDPEEHDPTTAWTPEQLANAVKAKHGDEAAQWATEAVEVANWHLLERERLWRWHLLKT</sequence>
<feature type="region of interest" description="Disordered" evidence="1">
    <location>
        <begin position="190"/>
        <end position="216"/>
    </location>
</feature>
<keyword evidence="2" id="KW-0812">Transmembrane</keyword>
<feature type="transmembrane region" description="Helical" evidence="2">
    <location>
        <begin position="229"/>
        <end position="254"/>
    </location>
</feature>
<dbReference type="Gene3D" id="3.40.720.10">
    <property type="entry name" value="Alkaline Phosphatase, subunit A"/>
    <property type="match status" value="1"/>
</dbReference>
<proteinExistence type="predicted"/>
<evidence type="ECO:0000256" key="1">
    <source>
        <dbReference type="SAM" id="MobiDB-lite"/>
    </source>
</evidence>
<dbReference type="EMBL" id="JAGPYM010000031">
    <property type="protein sequence ID" value="KAH6877067.1"/>
    <property type="molecule type" value="Genomic_DNA"/>
</dbReference>
<dbReference type="AlphaFoldDB" id="A0A9P8VX28"/>
<dbReference type="InterPro" id="IPR052701">
    <property type="entry name" value="GAG_Ulvan_Degrading_Sulfatases"/>
</dbReference>
<feature type="transmembrane region" description="Helical" evidence="2">
    <location>
        <begin position="6"/>
        <end position="30"/>
    </location>
</feature>